<keyword evidence="1" id="KW-0732">Signal</keyword>
<dbReference type="AlphaFoldDB" id="A0A0G1JKM3"/>
<evidence type="ECO:0000313" key="2">
    <source>
        <dbReference type="EMBL" id="KKT72091.1"/>
    </source>
</evidence>
<proteinExistence type="predicted"/>
<dbReference type="PROSITE" id="PS51257">
    <property type="entry name" value="PROKAR_LIPOPROTEIN"/>
    <property type="match status" value="1"/>
</dbReference>
<comment type="caution">
    <text evidence="2">The sequence shown here is derived from an EMBL/GenBank/DDBJ whole genome shotgun (WGS) entry which is preliminary data.</text>
</comment>
<organism evidence="2 3">
    <name type="scientific">Candidatus Uhrbacteria bacterium GW2011_GWF2_44_350</name>
    <dbReference type="NCBI Taxonomy" id="1619000"/>
    <lineage>
        <taxon>Bacteria</taxon>
        <taxon>Candidatus Uhriibacteriota</taxon>
    </lineage>
</organism>
<accession>A0A0G1JKM3</accession>
<dbReference type="EMBL" id="LCJB01000001">
    <property type="protein sequence ID" value="KKT72091.1"/>
    <property type="molecule type" value="Genomic_DNA"/>
</dbReference>
<reference evidence="2 3" key="1">
    <citation type="journal article" date="2015" name="Nature">
        <title>rRNA introns, odd ribosomes, and small enigmatic genomes across a large radiation of phyla.</title>
        <authorList>
            <person name="Brown C.T."/>
            <person name="Hug L.A."/>
            <person name="Thomas B.C."/>
            <person name="Sharon I."/>
            <person name="Castelle C.J."/>
            <person name="Singh A."/>
            <person name="Wilkins M.J."/>
            <person name="Williams K.H."/>
            <person name="Banfield J.F."/>
        </authorList>
    </citation>
    <scope>NUCLEOTIDE SEQUENCE [LARGE SCALE GENOMIC DNA]</scope>
</reference>
<protein>
    <recommendedName>
        <fullName evidence="4">Lipoprotein</fullName>
    </recommendedName>
</protein>
<feature type="signal peptide" evidence="1">
    <location>
        <begin position="1"/>
        <end position="24"/>
    </location>
</feature>
<dbReference type="Proteomes" id="UP000034154">
    <property type="component" value="Unassembled WGS sequence"/>
</dbReference>
<dbReference type="InterPro" id="IPR045921">
    <property type="entry name" value="DUF6340"/>
</dbReference>
<gene>
    <name evidence="2" type="ORF">UW63_C0001G0013</name>
</gene>
<evidence type="ECO:0000256" key="1">
    <source>
        <dbReference type="SAM" id="SignalP"/>
    </source>
</evidence>
<sequence>MHFKYCKHILPLFFLLLFSCTTKKTITFETLEPATKTISPSLKKMLLVYSPDNLRMRMYINDNDSLVYMFNNSTQEFFPEYFNVFTEKNTAVGKFQSVDSMSFMGEFNSVVAQWLCDDNKADGLIYIDKFYMAALFYELYGLDAATKGKYYMENLFKSGIKIFNGRTGNFTHDFSMEGKWGFYEKKLPEDTVADNYPDLIKNISSYVADSSFSYISPYWKTNQRKIVVTENSGFKTAWKMAGENKWDEALAEWKKYENCKSKRVRNFALYNMAVYFEYIDNLAKADSLMSVVNAETKSPLFIKYQKTLSRRFVDRRVLKVQMGN</sequence>
<feature type="chain" id="PRO_5002537994" description="Lipoprotein" evidence="1">
    <location>
        <begin position="25"/>
        <end position="324"/>
    </location>
</feature>
<name>A0A0G1JKM3_9BACT</name>
<dbReference type="Pfam" id="PF19867">
    <property type="entry name" value="DUF6340"/>
    <property type="match status" value="1"/>
</dbReference>
<evidence type="ECO:0008006" key="4">
    <source>
        <dbReference type="Google" id="ProtNLM"/>
    </source>
</evidence>
<evidence type="ECO:0000313" key="3">
    <source>
        <dbReference type="Proteomes" id="UP000034154"/>
    </source>
</evidence>